<sequence length="101" mass="11527">SLGAPVAAGVEFSGAFQAMIKHECNFINGTDRVNYFEGLIYNREQLVHLDSDVGHYVGDTRYGEMNARRLNSDLECLEYERAQVDTQCRHNYEVSTPFFVE</sequence>
<dbReference type="PANTHER" id="PTHR19944">
    <property type="entry name" value="MHC CLASS II-RELATED"/>
    <property type="match status" value="1"/>
</dbReference>
<dbReference type="GO" id="GO:0019882">
    <property type="term" value="P:antigen processing and presentation"/>
    <property type="evidence" value="ECO:0007669"/>
    <property type="project" value="InterPro"/>
</dbReference>
<gene>
    <name evidence="4" type="primary">Hb22</name>
    <name evidence="4" type="ORF">GYMTIB_R02237</name>
</gene>
<dbReference type="GO" id="GO:0006955">
    <property type="term" value="P:immune response"/>
    <property type="evidence" value="ECO:0007669"/>
    <property type="project" value="InterPro"/>
</dbReference>
<feature type="non-terminal residue" evidence="4">
    <location>
        <position position="101"/>
    </location>
</feature>
<evidence type="ECO:0000256" key="2">
    <source>
        <dbReference type="ARBA" id="ARBA00023180"/>
    </source>
</evidence>
<reference evidence="4 5" key="1">
    <citation type="submission" date="2019-09" db="EMBL/GenBank/DDBJ databases">
        <title>Bird 10,000 Genomes (B10K) Project - Family phase.</title>
        <authorList>
            <person name="Zhang G."/>
        </authorList>
    </citation>
    <scope>NUCLEOTIDE SEQUENCE [LARGE SCALE GENOMIC DNA]</scope>
    <source>
        <strain evidence="4">B10K-DU-002-05</strain>
        <tissue evidence="4">Muscle</tissue>
    </source>
</reference>
<dbReference type="PANTHER" id="PTHR19944:SF99">
    <property type="entry name" value="HLA CLASS II HISTOCOMPATIBILITY ANTIGEN, DRB1 BETA CHAIN"/>
    <property type="match status" value="1"/>
</dbReference>
<dbReference type="InterPro" id="IPR050160">
    <property type="entry name" value="MHC/Immunoglobulin"/>
</dbReference>
<dbReference type="InterPro" id="IPR011162">
    <property type="entry name" value="MHC_I/II-like_Ag-recog"/>
</dbReference>
<organism evidence="4 5">
    <name type="scientific">Gymnorhina tibicen</name>
    <name type="common">Australian magpie</name>
    <name type="synonym">Cracticus tibicen</name>
    <dbReference type="NCBI Taxonomy" id="9132"/>
    <lineage>
        <taxon>Eukaryota</taxon>
        <taxon>Metazoa</taxon>
        <taxon>Chordata</taxon>
        <taxon>Craniata</taxon>
        <taxon>Vertebrata</taxon>
        <taxon>Euteleostomi</taxon>
        <taxon>Archelosauria</taxon>
        <taxon>Archosauria</taxon>
        <taxon>Dinosauria</taxon>
        <taxon>Saurischia</taxon>
        <taxon>Theropoda</taxon>
        <taxon>Coelurosauria</taxon>
        <taxon>Aves</taxon>
        <taxon>Neognathae</taxon>
        <taxon>Neoaves</taxon>
        <taxon>Telluraves</taxon>
        <taxon>Australaves</taxon>
        <taxon>Passeriformes</taxon>
        <taxon>Artamidae</taxon>
        <taxon>Gymnorhina</taxon>
    </lineage>
</organism>
<dbReference type="AlphaFoldDB" id="A0A7L1AQT5"/>
<feature type="non-terminal residue" evidence="4">
    <location>
        <position position="1"/>
    </location>
</feature>
<accession>A0A7L1AQT5</accession>
<dbReference type="SUPFAM" id="SSF54452">
    <property type="entry name" value="MHC antigen-recognition domain"/>
    <property type="match status" value="1"/>
</dbReference>
<name>A0A7L1AQT5_GYMTI</name>
<feature type="domain" description="MHC class II beta chain N-terminal" evidence="3">
    <location>
        <begin position="22"/>
        <end position="96"/>
    </location>
</feature>
<dbReference type="Proteomes" id="UP000579941">
    <property type="component" value="Unassembled WGS sequence"/>
</dbReference>
<evidence type="ECO:0000256" key="1">
    <source>
        <dbReference type="ARBA" id="ARBA00023157"/>
    </source>
</evidence>
<evidence type="ECO:0000313" key="4">
    <source>
        <dbReference type="EMBL" id="NXM43434.1"/>
    </source>
</evidence>
<dbReference type="SMART" id="SM00921">
    <property type="entry name" value="MHC_II_beta"/>
    <property type="match status" value="1"/>
</dbReference>
<keyword evidence="1" id="KW-1015">Disulfide bond</keyword>
<comment type="caution">
    <text evidence="4">The sequence shown here is derived from an EMBL/GenBank/DDBJ whole genome shotgun (WGS) entry which is preliminary data.</text>
</comment>
<evidence type="ECO:0000259" key="3">
    <source>
        <dbReference type="SMART" id="SM00921"/>
    </source>
</evidence>
<keyword evidence="2" id="KW-0325">Glycoprotein</keyword>
<keyword evidence="5" id="KW-1185">Reference proteome</keyword>
<dbReference type="InterPro" id="IPR014745">
    <property type="entry name" value="MHC_II_a/b_N"/>
</dbReference>
<dbReference type="EMBL" id="VXAZ01004447">
    <property type="protein sequence ID" value="NXM43434.1"/>
    <property type="molecule type" value="Genomic_DNA"/>
</dbReference>
<dbReference type="Gene3D" id="3.10.320.10">
    <property type="entry name" value="Class II Histocompatibility Antigen, M Beta Chain, Chain B, domain 1"/>
    <property type="match status" value="1"/>
</dbReference>
<dbReference type="Pfam" id="PF00969">
    <property type="entry name" value="MHC_II_beta"/>
    <property type="match status" value="1"/>
</dbReference>
<proteinExistence type="predicted"/>
<protein>
    <submittedName>
        <fullName evidence="4">HB22 protein</fullName>
    </submittedName>
</protein>
<dbReference type="GO" id="GO:0042613">
    <property type="term" value="C:MHC class II protein complex"/>
    <property type="evidence" value="ECO:0007669"/>
    <property type="project" value="InterPro"/>
</dbReference>
<dbReference type="InterPro" id="IPR000353">
    <property type="entry name" value="MHC_II_b_N"/>
</dbReference>
<evidence type="ECO:0000313" key="5">
    <source>
        <dbReference type="Proteomes" id="UP000579941"/>
    </source>
</evidence>